<dbReference type="GO" id="GO:0005794">
    <property type="term" value="C:Golgi apparatus"/>
    <property type="evidence" value="ECO:0007669"/>
    <property type="project" value="EnsemblFungi"/>
</dbReference>
<dbReference type="InterPro" id="IPR011527">
    <property type="entry name" value="ABC1_TM_dom"/>
</dbReference>
<evidence type="ECO:0000256" key="2">
    <source>
        <dbReference type="ARBA" id="ARBA00022448"/>
    </source>
</evidence>
<dbReference type="Pfam" id="PF00005">
    <property type="entry name" value="ABC_tran"/>
    <property type="match status" value="2"/>
</dbReference>
<dbReference type="GO" id="GO:0005524">
    <property type="term" value="F:ATP binding"/>
    <property type="evidence" value="ECO:0007669"/>
    <property type="project" value="UniProtKB-KW"/>
</dbReference>
<dbReference type="SMR" id="C4R5S6"/>
<dbReference type="FunCoup" id="C4R5S6">
    <property type="interactions" value="788"/>
</dbReference>
<dbReference type="InterPro" id="IPR017871">
    <property type="entry name" value="ABC_transporter-like_CS"/>
</dbReference>
<feature type="transmembrane region" description="Helical" evidence="8">
    <location>
        <begin position="828"/>
        <end position="852"/>
    </location>
</feature>
<dbReference type="PANTHER" id="PTHR43394:SF15">
    <property type="entry name" value="ALPHA-FACTOR-TRANSPORTING ATPASE"/>
    <property type="match status" value="1"/>
</dbReference>
<dbReference type="KEGG" id="ppa:PAS_chr3_0858"/>
<keyword evidence="3 8" id="KW-0812">Transmembrane</keyword>
<dbReference type="Pfam" id="PF00664">
    <property type="entry name" value="ABC_membrane"/>
    <property type="match status" value="2"/>
</dbReference>
<evidence type="ECO:0000313" key="11">
    <source>
        <dbReference type="EMBL" id="CAY70912.1"/>
    </source>
</evidence>
<feature type="domain" description="ABC transmembrane type-1" evidence="10">
    <location>
        <begin position="713"/>
        <end position="1001"/>
    </location>
</feature>
<dbReference type="InParanoid" id="C4R5S6"/>
<dbReference type="PANTHER" id="PTHR43394">
    <property type="entry name" value="ATP-DEPENDENT PERMEASE MDL1, MITOCHONDRIAL"/>
    <property type="match status" value="1"/>
</dbReference>
<comment type="subcellular location">
    <subcellularLocation>
        <location evidence="1">Membrane</location>
        <topology evidence="1">Multi-pass membrane protein</topology>
    </subcellularLocation>
</comment>
<feature type="transmembrane region" description="Helical" evidence="8">
    <location>
        <begin position="276"/>
        <end position="300"/>
    </location>
</feature>
<dbReference type="Proteomes" id="UP000000314">
    <property type="component" value="Chromosome 3"/>
</dbReference>
<gene>
    <name evidence="11" type="ordered locus">PAS_chr3_0858</name>
</gene>
<dbReference type="GO" id="GO:0016887">
    <property type="term" value="F:ATP hydrolysis activity"/>
    <property type="evidence" value="ECO:0007669"/>
    <property type="project" value="InterPro"/>
</dbReference>
<protein>
    <submittedName>
        <fullName evidence="11">Plasma membrane ATP-binding cassette (ABC) transporter required for the export of a-factor</fullName>
    </submittedName>
</protein>
<dbReference type="GO" id="GO:0043332">
    <property type="term" value="C:mating projection tip"/>
    <property type="evidence" value="ECO:0007669"/>
    <property type="project" value="EnsemblFungi"/>
</dbReference>
<feature type="transmembrane region" description="Helical" evidence="8">
    <location>
        <begin position="168"/>
        <end position="189"/>
    </location>
</feature>
<feature type="transmembrane region" description="Helical" evidence="8">
    <location>
        <begin position="94"/>
        <end position="122"/>
    </location>
</feature>
<dbReference type="InterPro" id="IPR036640">
    <property type="entry name" value="ABC1_TM_sf"/>
</dbReference>
<dbReference type="GO" id="GO:0090374">
    <property type="term" value="P:oligopeptide export from mitochondrion"/>
    <property type="evidence" value="ECO:0007669"/>
    <property type="project" value="TreeGrafter"/>
</dbReference>
<evidence type="ECO:0000313" key="12">
    <source>
        <dbReference type="Proteomes" id="UP000000314"/>
    </source>
</evidence>
<accession>C4R5S6</accession>
<evidence type="ECO:0000256" key="7">
    <source>
        <dbReference type="ARBA" id="ARBA00023136"/>
    </source>
</evidence>
<feature type="domain" description="ABC transmembrane type-1" evidence="10">
    <location>
        <begin position="49"/>
        <end position="341"/>
    </location>
</feature>
<evidence type="ECO:0000256" key="8">
    <source>
        <dbReference type="SAM" id="Phobius"/>
    </source>
</evidence>
<dbReference type="AlphaFoldDB" id="C4R5S6"/>
<dbReference type="OrthoDB" id="6500128at2759"/>
<dbReference type="CDD" id="cd03228">
    <property type="entry name" value="ABCC_MRP_Like"/>
    <property type="match status" value="1"/>
</dbReference>
<dbReference type="OMA" id="TFWACLT"/>
<feature type="domain" description="ABC transporter" evidence="9">
    <location>
        <begin position="1037"/>
        <end position="1253"/>
    </location>
</feature>
<dbReference type="Gene3D" id="3.40.50.300">
    <property type="entry name" value="P-loop containing nucleotide triphosphate hydrolases"/>
    <property type="match status" value="2"/>
</dbReference>
<evidence type="ECO:0000256" key="3">
    <source>
        <dbReference type="ARBA" id="ARBA00022692"/>
    </source>
</evidence>
<dbReference type="GO" id="GO:0000770">
    <property type="term" value="P:peptide pheromone export"/>
    <property type="evidence" value="ECO:0007669"/>
    <property type="project" value="EnsemblFungi"/>
</dbReference>
<dbReference type="SUPFAM" id="SSF90123">
    <property type="entry name" value="ABC transporter transmembrane region"/>
    <property type="match status" value="2"/>
</dbReference>
<dbReference type="HOGENOM" id="CLU_000604_17_2_1"/>
<proteinExistence type="predicted"/>
<dbReference type="FunFam" id="3.40.50.300:FF:000604">
    <property type="entry name" value="ABC transporter B family member 28"/>
    <property type="match status" value="1"/>
</dbReference>
<evidence type="ECO:0000256" key="6">
    <source>
        <dbReference type="ARBA" id="ARBA00022989"/>
    </source>
</evidence>
<dbReference type="GeneID" id="8199667"/>
<dbReference type="InterPro" id="IPR039421">
    <property type="entry name" value="Type_1_exporter"/>
</dbReference>
<dbReference type="PROSITE" id="PS50929">
    <property type="entry name" value="ABC_TM1F"/>
    <property type="match status" value="2"/>
</dbReference>
<feature type="transmembrane region" description="Helical" evidence="8">
    <location>
        <begin position="45"/>
        <end position="74"/>
    </location>
</feature>
<dbReference type="InterPro" id="IPR003593">
    <property type="entry name" value="AAA+_ATPase"/>
</dbReference>
<sequence>MEKKRDEAVVLSLDASAREDLRINVENVTLVSKNIYMFMELKNDWFLLFLGTFSSIVLAAAPSGMTVLMGLIFTQLQNYFRGDYSSLGAYLADARLSCFSLVLVGLGSFIFSFLSFACYMQLGERQQSRVRKRIFESLLFNSISWHEANKELNGELVQINRCIEELRIGVSICTGLAIQGILSVLALLITSFIYSWSLTFVIISTLPVMFIVVMFMSRTLTKHTTRENDESSYAAKIVDWVVRSPIIPKICNAQTIEYEKFKDRASRSMNASNKALVTNALNLGALKFLTLMMFVQGFWYGSTMVRNGRLSAGDVVTCFGSSLMLAQTISGLSEQIIVFQEAIVALNKVVAVLAKPCQSFSSNEHLIIPPYCKGDIFFKNVSFEYPTRKGRVLDEVSIEIPAGKHCFIVGKSGSGKSTLSNLLVKFYSASQGKVFVDGYDIERVSNDWLTKNITLVQQSSSFFNDTLRANILLGSGGKPVSERDLRSAIDTVLLSQFIDDLPEGLETVMMYQGISLSGGQEQRLAIARALIRDTPILILDECVSALEESFKSIILNSIKEWRQGKTTIFMEHDYQQIQNEDNIIFMENGEVKETGTKEQLLKNPDSKFSRLVQIQRNMIKDTFSDEYESSIRLETNPTDRISNVYLNRVTRVFSNFFGQPVGHIAEKDPFDEKKVSSDTVEIVTMEERPEDLMSIIQIFRFMNSYLCHKSLIVVGILLAVLNGSCNPVFSWCFAKLLAGIVPVDSYVGSARYLLKWALLVILVISMDTLTLVTKKIALGYASEKWIYLIRTRALKNLLLQDMNWFSNKLNKPAEISALLVNDSRDLKILVSSLLEVMFTGIVVLVLGSVWSITIGWKLSLVAISVVPLFLLSATLYARLLETAENGYKNEVALTENQVHEATTGIKTIRCLKLESHFVSKFSAKVEALQGKGTKRAIYIGFGNALSLFLVYVAQAVILYYGMKLVSEEQYTVSQLMEVMSLMIFALMGVSDLMQQIPDISRGQRAGTYLIRLLGLKSSPVEVKGNLKPQCRSLVPVIEFVAVDFQYPHVSATALNNISFRVSKGEVLGIVGPSGSGKSTIAMLINRLFFAKKGCIRYNGVNIKDIEVPWFREQVTLIQQKPTFFDGSIRENLAYGMEGITDRSILRALKLTMMDDYVRSLPEGLDTFIGSLNSVISGGQSQRLSVARAILREPRVIVMDEPTSSLDPENTQGIKDLVDKQLRASGYTVIIVTHSQELMRICDRILTIEHGKLVG</sequence>
<evidence type="ECO:0000256" key="1">
    <source>
        <dbReference type="ARBA" id="ARBA00004141"/>
    </source>
</evidence>
<dbReference type="SUPFAM" id="SSF52540">
    <property type="entry name" value="P-loop containing nucleoside triphosphate hydrolases"/>
    <property type="match status" value="2"/>
</dbReference>
<dbReference type="STRING" id="644223.C4R5S6"/>
<keyword evidence="4" id="KW-0547">Nucleotide-binding</keyword>
<dbReference type="SMART" id="SM00382">
    <property type="entry name" value="AAA"/>
    <property type="match status" value="2"/>
</dbReference>
<dbReference type="InterPro" id="IPR027417">
    <property type="entry name" value="P-loop_NTPase"/>
</dbReference>
<reference evidence="11 12" key="1">
    <citation type="journal article" date="2009" name="Nat. Biotechnol.">
        <title>Genome sequence of the recombinant protein production host Pichia pastoris.</title>
        <authorList>
            <person name="De Schutter K."/>
            <person name="Lin Y.C."/>
            <person name="Tiels P."/>
            <person name="Van Hecke A."/>
            <person name="Glinka S."/>
            <person name="Weber-Lehmann J."/>
            <person name="Rouze P."/>
            <person name="Van de Peer Y."/>
            <person name="Callewaert N."/>
        </authorList>
    </citation>
    <scope>NUCLEOTIDE SEQUENCE [LARGE SCALE GENOMIC DNA]</scope>
    <source>
        <strain evidence="12">GS115 / ATCC 20864</strain>
    </source>
</reference>
<dbReference type="EMBL" id="FN392321">
    <property type="protein sequence ID" value="CAY70912.1"/>
    <property type="molecule type" value="Genomic_DNA"/>
</dbReference>
<dbReference type="CDD" id="cd18577">
    <property type="entry name" value="ABC_6TM_Pgp_ABCB1_D1_like"/>
    <property type="match status" value="1"/>
</dbReference>
<organism evidence="11 12">
    <name type="scientific">Komagataella phaffii (strain GS115 / ATCC 20864)</name>
    <name type="common">Yeast</name>
    <name type="synonym">Pichia pastoris</name>
    <dbReference type="NCBI Taxonomy" id="644223"/>
    <lineage>
        <taxon>Eukaryota</taxon>
        <taxon>Fungi</taxon>
        <taxon>Dikarya</taxon>
        <taxon>Ascomycota</taxon>
        <taxon>Saccharomycotina</taxon>
        <taxon>Pichiomycetes</taxon>
        <taxon>Pichiales</taxon>
        <taxon>Pichiaceae</taxon>
        <taxon>Komagataella</taxon>
    </lineage>
</organism>
<dbReference type="Gene3D" id="1.20.1560.10">
    <property type="entry name" value="ABC transporter type 1, transmembrane domain"/>
    <property type="match status" value="1"/>
</dbReference>
<keyword evidence="12" id="KW-1185">Reference proteome</keyword>
<keyword evidence="5 11" id="KW-0067">ATP-binding</keyword>
<dbReference type="eggNOG" id="KOG0055">
    <property type="taxonomic scope" value="Eukaryota"/>
</dbReference>
<name>C4R5S6_KOMPG</name>
<feature type="transmembrane region" description="Helical" evidence="8">
    <location>
        <begin position="936"/>
        <end position="960"/>
    </location>
</feature>
<dbReference type="GO" id="GO:0005743">
    <property type="term" value="C:mitochondrial inner membrane"/>
    <property type="evidence" value="ECO:0007669"/>
    <property type="project" value="TreeGrafter"/>
</dbReference>
<evidence type="ECO:0000259" key="10">
    <source>
        <dbReference type="PROSITE" id="PS50929"/>
    </source>
</evidence>
<dbReference type="GO" id="GO:0015440">
    <property type="term" value="F:ABC-type peptide transporter activity"/>
    <property type="evidence" value="ECO:0007669"/>
    <property type="project" value="EnsemblFungi"/>
</dbReference>
<dbReference type="PROSITE" id="PS00211">
    <property type="entry name" value="ABC_TRANSPORTER_1"/>
    <property type="match status" value="1"/>
</dbReference>
<feature type="transmembrane region" description="Helical" evidence="8">
    <location>
        <begin position="858"/>
        <end position="879"/>
    </location>
</feature>
<dbReference type="GO" id="GO:0005886">
    <property type="term" value="C:plasma membrane"/>
    <property type="evidence" value="ECO:0007669"/>
    <property type="project" value="EnsemblFungi"/>
</dbReference>
<dbReference type="CDD" id="cd18578">
    <property type="entry name" value="ABC_6TM_Pgp_ABCB1_D2_like"/>
    <property type="match status" value="1"/>
</dbReference>
<evidence type="ECO:0000256" key="5">
    <source>
        <dbReference type="ARBA" id="ARBA00022840"/>
    </source>
</evidence>
<evidence type="ECO:0000256" key="4">
    <source>
        <dbReference type="ARBA" id="ARBA00022741"/>
    </source>
</evidence>
<evidence type="ECO:0000259" key="9">
    <source>
        <dbReference type="PROSITE" id="PS50893"/>
    </source>
</evidence>
<keyword evidence="6 8" id="KW-1133">Transmembrane helix</keyword>
<dbReference type="InterPro" id="IPR003439">
    <property type="entry name" value="ABC_transporter-like_ATP-bd"/>
</dbReference>
<dbReference type="RefSeq" id="XP_002493091.1">
    <property type="nucleotide sequence ID" value="XM_002493046.1"/>
</dbReference>
<feature type="transmembrane region" description="Helical" evidence="8">
    <location>
        <begin position="195"/>
        <end position="216"/>
    </location>
</feature>
<keyword evidence="7 8" id="KW-0472">Membrane</keyword>
<dbReference type="GO" id="GO:0015421">
    <property type="term" value="F:ABC-type oligopeptide transporter activity"/>
    <property type="evidence" value="ECO:0007669"/>
    <property type="project" value="TreeGrafter"/>
</dbReference>
<keyword evidence="2" id="KW-0813">Transport</keyword>
<feature type="domain" description="ABC transporter" evidence="9">
    <location>
        <begin position="376"/>
        <end position="613"/>
    </location>
</feature>
<dbReference type="PROSITE" id="PS50893">
    <property type="entry name" value="ABC_TRANSPORTER_2"/>
    <property type="match status" value="2"/>
</dbReference>